<feature type="compositionally biased region" description="Basic and acidic residues" evidence="4">
    <location>
        <begin position="30"/>
        <end position="39"/>
    </location>
</feature>
<dbReference type="AlphaFoldDB" id="A0A1H5G4R9"/>
<sequence length="879" mass="90761">MTDSKEHRGWIGKLFGGRRTRAPRQAPARPDAEDPRAWARPEELVDLSSLPPHLAEDMVATAALIDEADRARERGHREQAEELLRGAVRSTVDPYRQLAEERLGTLLSENGEVEEAVALWLRAAEGPDPGLRQAVGTYLGSIPFADAGFLVHADPATMLTLLPRAWGFGRLGAAVYQASAHRHRDAPAAVRRHLLALDAARYGDLDLSARIDAVPVADEPSARRRVEWASGVQLGGCRWSTAGHPDGVSAVAAGPVTVDGRPVVVTGGDDGTVRLWDLVTGEPAGEPLADHTGRVLAVATADLDGRPVAVSAGTDKAVRIWDLHTRRLRHAPLTGHTDWVTGVATATLRDRPVAVTCGHDQSVRVWDLATGEPAGAPMGDPAGSGSAYPHRLASVATTVLDRRPVAVTGDFGGTVRVWDLAKGRRLRAPLATGTGAVESLATVSAGGRPAVVVGGSDGTATLWDLASGARLGERLAGSTTWPQSVAAVTSGAGPVVVTGDTTGMVRLWDPATGRQTAQAFAGPLGRVRTLAASTADGRPVVLIGTGDGRVHRWDPDTERPVGHPLPGHGDTVTSVTTIEADGDTLVVSSGWDGTTRLWDLATGAEAGIPLTGPDDPVYATATAVVDGRPLVIVAGSGGTARLWDPVTGAEPGGLDPDADVRAVATTALAGRPVAVTGDTDGLVRIWDLGTGEDLHGPLTGHESGVTAALTTELDGRPVAVTADEDTVRLWDPASGAPLGAPIVLAPPAGSGPAAEPEDEAPPAIEMLATAVVDGRPVLAVGCEDGLVHLRDLGTRAPVGEPLRADGLTALTTARIEGRPVLLTGGDDGIVRTWDLTTRTRGGPDLVLPFPVGALAVTPAGRLVAGFGQEVAVFGPAEPV</sequence>
<dbReference type="PANTHER" id="PTHR22847">
    <property type="entry name" value="WD40 REPEAT PROTEIN"/>
    <property type="match status" value="1"/>
</dbReference>
<dbReference type="InterPro" id="IPR019775">
    <property type="entry name" value="WD40_repeat_CS"/>
</dbReference>
<dbReference type="PANTHER" id="PTHR22847:SF637">
    <property type="entry name" value="WD REPEAT DOMAIN 5B"/>
    <property type="match status" value="1"/>
</dbReference>
<evidence type="ECO:0000256" key="3">
    <source>
        <dbReference type="PROSITE-ProRule" id="PRU00221"/>
    </source>
</evidence>
<dbReference type="InterPro" id="IPR011047">
    <property type="entry name" value="Quinoprotein_ADH-like_sf"/>
</dbReference>
<evidence type="ECO:0000256" key="2">
    <source>
        <dbReference type="ARBA" id="ARBA00022737"/>
    </source>
</evidence>
<feature type="repeat" description="WD" evidence="3">
    <location>
        <begin position="821"/>
        <end position="837"/>
    </location>
</feature>
<dbReference type="Gene3D" id="2.130.10.10">
    <property type="entry name" value="YVTN repeat-like/Quinoprotein amine dehydrogenase"/>
    <property type="match status" value="5"/>
</dbReference>
<dbReference type="CDD" id="cd00200">
    <property type="entry name" value="WD40"/>
    <property type="match status" value="1"/>
</dbReference>
<evidence type="ECO:0000256" key="1">
    <source>
        <dbReference type="ARBA" id="ARBA00022574"/>
    </source>
</evidence>
<keyword evidence="1 3" id="KW-0853">WD repeat</keyword>
<proteinExistence type="predicted"/>
<dbReference type="EMBL" id="FNTD01000004">
    <property type="protein sequence ID" value="SEE10695.1"/>
    <property type="molecule type" value="Genomic_DNA"/>
</dbReference>
<name>A0A1H5G4R9_9ACTN</name>
<dbReference type="Pfam" id="PF00400">
    <property type="entry name" value="WD40"/>
    <property type="match status" value="3"/>
</dbReference>
<dbReference type="InterPro" id="IPR015943">
    <property type="entry name" value="WD40/YVTN_repeat-like_dom_sf"/>
</dbReference>
<protein>
    <submittedName>
        <fullName evidence="5">WD40 repeat</fullName>
    </submittedName>
</protein>
<feature type="repeat" description="WD" evidence="3">
    <location>
        <begin position="565"/>
        <end position="608"/>
    </location>
</feature>
<evidence type="ECO:0000313" key="5">
    <source>
        <dbReference type="EMBL" id="SEE10695.1"/>
    </source>
</evidence>
<dbReference type="Proteomes" id="UP000182375">
    <property type="component" value="Unassembled WGS sequence"/>
</dbReference>
<keyword evidence="2" id="KW-0677">Repeat</keyword>
<dbReference type="PROSITE" id="PS50294">
    <property type="entry name" value="WD_REPEATS_REGION"/>
    <property type="match status" value="3"/>
</dbReference>
<evidence type="ECO:0000313" key="6">
    <source>
        <dbReference type="Proteomes" id="UP000182375"/>
    </source>
</evidence>
<dbReference type="SMART" id="SM00320">
    <property type="entry name" value="WD40"/>
    <property type="match status" value="12"/>
</dbReference>
<evidence type="ECO:0000256" key="4">
    <source>
        <dbReference type="SAM" id="MobiDB-lite"/>
    </source>
</evidence>
<feature type="repeat" description="WD" evidence="3">
    <location>
        <begin position="241"/>
        <end position="286"/>
    </location>
</feature>
<feature type="region of interest" description="Disordered" evidence="4">
    <location>
        <begin position="1"/>
        <end position="39"/>
    </location>
</feature>
<accession>A0A1H5G4R9</accession>
<reference evidence="5 6" key="1">
    <citation type="submission" date="2016-10" db="EMBL/GenBank/DDBJ databases">
        <authorList>
            <person name="de Groot N.N."/>
        </authorList>
    </citation>
    <scope>NUCLEOTIDE SEQUENCE [LARGE SCALE GENOMIC DNA]</scope>
    <source>
        <strain evidence="5 6">DSM 40306</strain>
    </source>
</reference>
<dbReference type="InterPro" id="IPR001680">
    <property type="entry name" value="WD40_rpt"/>
</dbReference>
<dbReference type="PRINTS" id="PR00320">
    <property type="entry name" value="GPROTEINBRPT"/>
</dbReference>
<dbReference type="RefSeq" id="WP_074995135.1">
    <property type="nucleotide sequence ID" value="NZ_FNTD01000004.1"/>
</dbReference>
<organism evidence="5 6">
    <name type="scientific">Streptomyces misionensis</name>
    <dbReference type="NCBI Taxonomy" id="67331"/>
    <lineage>
        <taxon>Bacteria</taxon>
        <taxon>Bacillati</taxon>
        <taxon>Actinomycetota</taxon>
        <taxon>Actinomycetes</taxon>
        <taxon>Kitasatosporales</taxon>
        <taxon>Streptomycetaceae</taxon>
        <taxon>Streptomyces</taxon>
    </lineage>
</organism>
<dbReference type="GeneID" id="95515946"/>
<feature type="repeat" description="WD" evidence="3">
    <location>
        <begin position="288"/>
        <end position="331"/>
    </location>
</feature>
<dbReference type="InterPro" id="IPR020472">
    <property type="entry name" value="WD40_PAC1"/>
</dbReference>
<gene>
    <name evidence="5" type="ORF">SAMN04490357_6931</name>
</gene>
<dbReference type="PROSITE" id="PS50082">
    <property type="entry name" value="WD_REPEATS_2"/>
    <property type="match status" value="7"/>
</dbReference>
<dbReference type="STRING" id="67331.SAMN04490357_6931"/>
<feature type="repeat" description="WD" evidence="3">
    <location>
        <begin position="675"/>
        <end position="696"/>
    </location>
</feature>
<feature type="repeat" description="WD" evidence="3">
    <location>
        <begin position="333"/>
        <end position="376"/>
    </location>
</feature>
<dbReference type="SUPFAM" id="SSF50998">
    <property type="entry name" value="Quinoprotein alcohol dehydrogenase-like"/>
    <property type="match status" value="2"/>
</dbReference>
<feature type="repeat" description="WD" evidence="3">
    <location>
        <begin position="451"/>
        <end position="473"/>
    </location>
</feature>
<dbReference type="PROSITE" id="PS00678">
    <property type="entry name" value="WD_REPEATS_1"/>
    <property type="match status" value="4"/>
</dbReference>